<reference evidence="6" key="2">
    <citation type="journal article" date="2020" name="Microorganisms">
        <title>Osmotic Adaptation and Compatible Solute Biosynthesis of Phototrophic Bacteria as Revealed from Genome Analyses.</title>
        <authorList>
            <person name="Imhoff J.F."/>
            <person name="Rahn T."/>
            <person name="Kunzel S."/>
            <person name="Keller A."/>
            <person name="Neulinger S.C."/>
        </authorList>
    </citation>
    <scope>NUCLEOTIDE SEQUENCE</scope>
    <source>
        <strain evidence="6">DSM 4395</strain>
    </source>
</reference>
<dbReference type="Gene3D" id="3.30.450.90">
    <property type="match status" value="1"/>
</dbReference>
<dbReference type="Gene3D" id="1.10.40.70">
    <property type="match status" value="1"/>
</dbReference>
<dbReference type="AlphaFoldDB" id="A0AAJ0UDD3"/>
<evidence type="ECO:0000313" key="6">
    <source>
        <dbReference type="EMBL" id="MBK5929382.1"/>
    </source>
</evidence>
<evidence type="ECO:0000256" key="1">
    <source>
        <dbReference type="ARBA" id="ARBA00006611"/>
    </source>
</evidence>
<evidence type="ECO:0000313" key="7">
    <source>
        <dbReference type="Proteomes" id="UP001296967"/>
    </source>
</evidence>
<keyword evidence="2" id="KW-0547">Nucleotide-binding</keyword>
<dbReference type="PANTHER" id="PTHR30258:SF2">
    <property type="entry name" value="COMG OPERON PROTEIN 1"/>
    <property type="match status" value="1"/>
</dbReference>
<dbReference type="InterPro" id="IPR003593">
    <property type="entry name" value="AAA+_ATPase"/>
</dbReference>
<evidence type="ECO:0000256" key="4">
    <source>
        <dbReference type="SAM" id="MobiDB-lite"/>
    </source>
</evidence>
<proteinExistence type="inferred from homology"/>
<feature type="domain" description="Bacterial type II secretion system protein E" evidence="5">
    <location>
        <begin position="412"/>
        <end position="426"/>
    </location>
</feature>
<dbReference type="GO" id="GO:0005524">
    <property type="term" value="F:ATP binding"/>
    <property type="evidence" value="ECO:0007669"/>
    <property type="project" value="UniProtKB-KW"/>
</dbReference>
<dbReference type="PROSITE" id="PS00662">
    <property type="entry name" value="T2SP_E"/>
    <property type="match status" value="1"/>
</dbReference>
<evidence type="ECO:0000259" key="5">
    <source>
        <dbReference type="PROSITE" id="PS00662"/>
    </source>
</evidence>
<keyword evidence="7" id="KW-1185">Reference proteome</keyword>
<dbReference type="EMBL" id="NHSF01000014">
    <property type="protein sequence ID" value="MBK5929382.1"/>
    <property type="molecule type" value="Genomic_DNA"/>
</dbReference>
<dbReference type="Proteomes" id="UP001296967">
    <property type="component" value="Unassembled WGS sequence"/>
</dbReference>
<comment type="caution">
    <text evidence="6">The sequence shown here is derived from an EMBL/GenBank/DDBJ whole genome shotgun (WGS) entry which is preliminary data.</text>
</comment>
<organism evidence="6 7">
    <name type="scientific">Halochromatium salexigens</name>
    <name type="common">Chromatium salexigens</name>
    <dbReference type="NCBI Taxonomy" id="49447"/>
    <lineage>
        <taxon>Bacteria</taxon>
        <taxon>Pseudomonadati</taxon>
        <taxon>Pseudomonadota</taxon>
        <taxon>Gammaproteobacteria</taxon>
        <taxon>Chromatiales</taxon>
        <taxon>Chromatiaceae</taxon>
        <taxon>Halochromatium</taxon>
    </lineage>
</organism>
<dbReference type="Gene3D" id="3.40.50.300">
    <property type="entry name" value="P-loop containing nucleotide triphosphate hydrolases"/>
    <property type="match status" value="1"/>
</dbReference>
<accession>A0AAJ0UDD3</accession>
<evidence type="ECO:0000256" key="3">
    <source>
        <dbReference type="ARBA" id="ARBA00022840"/>
    </source>
</evidence>
<dbReference type="RefSeq" id="WP_420827306.1">
    <property type="nucleotide sequence ID" value="NZ_NHSF01000014.1"/>
</dbReference>
<dbReference type="PANTHER" id="PTHR30258">
    <property type="entry name" value="TYPE II SECRETION SYSTEM PROTEIN GSPE-RELATED"/>
    <property type="match status" value="1"/>
</dbReference>
<dbReference type="InterPro" id="IPR007831">
    <property type="entry name" value="T2SS_GspE_N"/>
</dbReference>
<protein>
    <submittedName>
        <fullName evidence="6">Type II secretion system protein GspE</fullName>
    </submittedName>
</protein>
<dbReference type="Pfam" id="PF05157">
    <property type="entry name" value="MshEN"/>
    <property type="match status" value="1"/>
</dbReference>
<dbReference type="GO" id="GO:0005886">
    <property type="term" value="C:plasma membrane"/>
    <property type="evidence" value="ECO:0007669"/>
    <property type="project" value="TreeGrafter"/>
</dbReference>
<dbReference type="Pfam" id="PF00437">
    <property type="entry name" value="T2SSE"/>
    <property type="match status" value="1"/>
</dbReference>
<dbReference type="GO" id="GO:0016887">
    <property type="term" value="F:ATP hydrolysis activity"/>
    <property type="evidence" value="ECO:0007669"/>
    <property type="project" value="TreeGrafter"/>
</dbReference>
<dbReference type="FunFam" id="3.40.50.300:FF:000398">
    <property type="entry name" value="Type IV pilus assembly ATPase PilB"/>
    <property type="match status" value="1"/>
</dbReference>
<dbReference type="FunFam" id="3.30.450.90:FF:000001">
    <property type="entry name" value="Type II secretion system ATPase GspE"/>
    <property type="match status" value="1"/>
</dbReference>
<name>A0AAJ0UDD3_HALSE</name>
<evidence type="ECO:0000256" key="2">
    <source>
        <dbReference type="ARBA" id="ARBA00022741"/>
    </source>
</evidence>
<dbReference type="Gene3D" id="3.30.300.160">
    <property type="entry name" value="Type II secretion system, protein E, N-terminal domain"/>
    <property type="match status" value="1"/>
</dbReference>
<comment type="similarity">
    <text evidence="1">Belongs to the GSP E family.</text>
</comment>
<dbReference type="SMART" id="SM00382">
    <property type="entry name" value="AAA"/>
    <property type="match status" value="1"/>
</dbReference>
<dbReference type="SUPFAM" id="SSF160246">
    <property type="entry name" value="EspE N-terminal domain-like"/>
    <property type="match status" value="1"/>
</dbReference>
<dbReference type="InterPro" id="IPR027417">
    <property type="entry name" value="P-loop_NTPase"/>
</dbReference>
<dbReference type="CDD" id="cd01129">
    <property type="entry name" value="PulE-GspE-like"/>
    <property type="match status" value="1"/>
</dbReference>
<gene>
    <name evidence="6" type="ORF">CCR82_02240</name>
</gene>
<dbReference type="SUPFAM" id="SSF52540">
    <property type="entry name" value="P-loop containing nucleoside triphosphate hydrolases"/>
    <property type="match status" value="2"/>
</dbReference>
<feature type="region of interest" description="Disordered" evidence="4">
    <location>
        <begin position="510"/>
        <end position="541"/>
    </location>
</feature>
<dbReference type="InterPro" id="IPR001482">
    <property type="entry name" value="T2SS/T4SS_dom"/>
</dbReference>
<dbReference type="InterPro" id="IPR037257">
    <property type="entry name" value="T2SS_E_N_sf"/>
</dbReference>
<reference evidence="6" key="1">
    <citation type="submission" date="2017-05" db="EMBL/GenBank/DDBJ databases">
        <authorList>
            <person name="Imhoff J.F."/>
            <person name="Rahn T."/>
            <person name="Kuenzel S."/>
            <person name="Neulinger S.C."/>
        </authorList>
    </citation>
    <scope>NUCLEOTIDE SEQUENCE</scope>
    <source>
        <strain evidence="6">DSM 4395</strain>
    </source>
</reference>
<sequence length="670" mass="73095">MQQALAREPQLNLVDEPELEAAADAEPATIALDTAPTPEQALISALQRRGKCTPGDLARARKLTEDSGDPLRLMLVRLGLVSERDMAAACAEVLGLELITGEQYPDAPIAEEQLSLRFLKDARIMPLSETEQGLTLAVADPLDAFIPQAVQMATGKQISLQVGLPTEIQAALERVYEQPVDDDTEAEVQAELGNFSEEDIEHLRDLASEAPVIRLVNQILQRAVESRASDVHIEPFADQLKVRYRVDGILKEGDSPPVSSTAAVISRIKIMAKLNIAERRLPQDGRIPQRIQGRELDLRVSTVPTMFGESVVMRLLDKESVSFDFDALGFDGPPRERLIKVLEQPYGIFLVTGPTGSGKSTTLYTALSRLNTEQNKILTVEDPVEYQVAGINQIPVKSSIGMTFAGALRAIVRQDPDIIMVGEMRDLETARIAVQSALTGHVVLSTLHTNDAASGVTRLLDMGVEDYLLTSTINGILAQRLVRRLCPECRQPYTPPPELTAKLREVARAPASANHGASVAAGTNAGTEGGRDSEAKGNASKRPFSLRSWFGWRRSTANRTRTDEQPASANTIAPATLTPNSLRKDQPLRLYQAIGCKACNHSGYRGRLVIAEVLLMSDRIRQAVLSHATAGEIHRIAVEEGMATMYRDGLRKAVDGRTTLEEVIRVAEDN</sequence>
<keyword evidence="3" id="KW-0067">ATP-binding</keyword>